<dbReference type="EMBL" id="JAIZAY010000001">
    <property type="protein sequence ID" value="KAJ8049160.1"/>
    <property type="molecule type" value="Genomic_DNA"/>
</dbReference>
<dbReference type="Proteomes" id="UP001152320">
    <property type="component" value="Chromosome 1"/>
</dbReference>
<sequence length="337" mass="38785">MSNIGDDYEVTNLSTNNLLKSHWNHNLLNDYMNGFSCDNIKEVENTIEVLSQDLNPVSQANIDSLSLKLNNLFINPAKKLEMCKTITDEKLKPPRRFQSKPWFNKECEKKRKDYMNAFNKIRKADGVVERQKSVLNFEKEAGIYKKFIRKCKRTYNAGIHSRLRTLKNHNPKDYWSILNKCNSSSTKSTVPLNTFMSHFEKLSQGSPEQVGNFDPCSQAHSVNMDINQPFTLDEVQNIVKKLKNNKSSGIDNIINEFLKYCPVAVLKLVVEMFNLIFLSGVVLTEWCIGIIQPIYKNKGSIYDPDNYRGITLLSCMGKLFTACVNARLRFIWIVLAF</sequence>
<evidence type="ECO:0000313" key="1">
    <source>
        <dbReference type="EMBL" id="KAJ8049160.1"/>
    </source>
</evidence>
<gene>
    <name evidence="1" type="ORF">HOLleu_01775</name>
</gene>
<dbReference type="PANTHER" id="PTHR19446">
    <property type="entry name" value="REVERSE TRANSCRIPTASES"/>
    <property type="match status" value="1"/>
</dbReference>
<protein>
    <submittedName>
        <fullName evidence="1">Uncharacterized protein</fullName>
    </submittedName>
</protein>
<dbReference type="OrthoDB" id="6082598at2759"/>
<accession>A0A9Q1CQW3</accession>
<keyword evidence="2" id="KW-1185">Reference proteome</keyword>
<organism evidence="1 2">
    <name type="scientific">Holothuria leucospilota</name>
    <name type="common">Black long sea cucumber</name>
    <name type="synonym">Mertensiothuria leucospilota</name>
    <dbReference type="NCBI Taxonomy" id="206669"/>
    <lineage>
        <taxon>Eukaryota</taxon>
        <taxon>Metazoa</taxon>
        <taxon>Echinodermata</taxon>
        <taxon>Eleutherozoa</taxon>
        <taxon>Echinozoa</taxon>
        <taxon>Holothuroidea</taxon>
        <taxon>Aspidochirotacea</taxon>
        <taxon>Aspidochirotida</taxon>
        <taxon>Holothuriidae</taxon>
        <taxon>Holothuria</taxon>
    </lineage>
</organism>
<proteinExistence type="predicted"/>
<evidence type="ECO:0000313" key="2">
    <source>
        <dbReference type="Proteomes" id="UP001152320"/>
    </source>
</evidence>
<reference evidence="1" key="1">
    <citation type="submission" date="2021-10" db="EMBL/GenBank/DDBJ databases">
        <title>Tropical sea cucumber genome reveals ecological adaptation and Cuvierian tubules defense mechanism.</title>
        <authorList>
            <person name="Chen T."/>
        </authorList>
    </citation>
    <scope>NUCLEOTIDE SEQUENCE</scope>
    <source>
        <strain evidence="1">Nanhai2018</strain>
        <tissue evidence="1">Muscle</tissue>
    </source>
</reference>
<dbReference type="AlphaFoldDB" id="A0A9Q1CQW3"/>
<name>A0A9Q1CQW3_HOLLE</name>
<comment type="caution">
    <text evidence="1">The sequence shown here is derived from an EMBL/GenBank/DDBJ whole genome shotgun (WGS) entry which is preliminary data.</text>
</comment>